<keyword evidence="3 8" id="KW-0547">Nucleotide-binding</keyword>
<organism evidence="10 11">
    <name type="scientific">Solidesulfovibrio carbinoliphilus subsp. oakridgensis</name>
    <dbReference type="NCBI Taxonomy" id="694327"/>
    <lineage>
        <taxon>Bacteria</taxon>
        <taxon>Pseudomonadati</taxon>
        <taxon>Thermodesulfobacteriota</taxon>
        <taxon>Desulfovibrionia</taxon>
        <taxon>Desulfovibrionales</taxon>
        <taxon>Desulfovibrionaceae</taxon>
        <taxon>Solidesulfovibrio</taxon>
    </lineage>
</organism>
<evidence type="ECO:0000256" key="6">
    <source>
        <dbReference type="ARBA" id="ARBA00047615"/>
    </source>
</evidence>
<evidence type="ECO:0000259" key="9">
    <source>
        <dbReference type="Pfam" id="PF02224"/>
    </source>
</evidence>
<dbReference type="SUPFAM" id="SSF52540">
    <property type="entry name" value="P-loop containing nucleoside triphosphate hydrolases"/>
    <property type="match status" value="1"/>
</dbReference>
<dbReference type="GO" id="GO:0036431">
    <property type="term" value="F:dCMP kinase activity"/>
    <property type="evidence" value="ECO:0007669"/>
    <property type="project" value="InterPro"/>
</dbReference>
<keyword evidence="2 8" id="KW-0808">Transferase</keyword>
<evidence type="ECO:0000256" key="7">
    <source>
        <dbReference type="ARBA" id="ARBA00048478"/>
    </source>
</evidence>
<dbReference type="HOGENOM" id="CLU_079959_0_0_7"/>
<dbReference type="InterPro" id="IPR011994">
    <property type="entry name" value="Cytidylate_kinase_dom"/>
</dbReference>
<feature type="domain" description="Cytidylate kinase" evidence="9">
    <location>
        <begin position="9"/>
        <end position="219"/>
    </location>
</feature>
<evidence type="ECO:0000313" key="10">
    <source>
        <dbReference type="EMBL" id="EHJ47980.1"/>
    </source>
</evidence>
<dbReference type="eggNOG" id="COG0283">
    <property type="taxonomic scope" value="Bacteria"/>
</dbReference>
<proteinExistence type="inferred from homology"/>
<dbReference type="HAMAP" id="MF_00238">
    <property type="entry name" value="Cytidyl_kinase_type1"/>
    <property type="match status" value="1"/>
</dbReference>
<reference evidence="11" key="1">
    <citation type="journal article" date="2015" name="Genome Announc.">
        <title>High-Quality Draft Genome Sequence of Desulfovibrio carbinoliphilus FW-101-2B, an Organic Acid-Oxidizing Sulfate-Reducing Bacterium Isolated from Uranium(VI)-Contaminated Groundwater.</title>
        <authorList>
            <person name="Ramsay B.D."/>
            <person name="Hwang C."/>
            <person name="Woo H.L."/>
            <person name="Carroll S.L."/>
            <person name="Lucas S."/>
            <person name="Han J."/>
            <person name="Lapidus A.L."/>
            <person name="Cheng J.F."/>
            <person name="Goodwin L.A."/>
            <person name="Pitluck S."/>
            <person name="Peters L."/>
            <person name="Chertkov O."/>
            <person name="Held B."/>
            <person name="Detter J.C."/>
            <person name="Han C.S."/>
            <person name="Tapia R."/>
            <person name="Land M.L."/>
            <person name="Hauser L.J."/>
            <person name="Kyrpides N.C."/>
            <person name="Ivanova N.N."/>
            <person name="Mikhailova N."/>
            <person name="Pagani I."/>
            <person name="Woyke T."/>
            <person name="Arkin A.P."/>
            <person name="Dehal P."/>
            <person name="Chivian D."/>
            <person name="Criddle C.S."/>
            <person name="Wu W."/>
            <person name="Chakraborty R."/>
            <person name="Hazen T.C."/>
            <person name="Fields M.W."/>
        </authorList>
    </citation>
    <scope>NUCLEOTIDE SEQUENCE [LARGE SCALE GENOMIC DNA]</scope>
    <source>
        <strain evidence="11">FW-101-2B</strain>
    </source>
</reference>
<dbReference type="GO" id="GO:0005524">
    <property type="term" value="F:ATP binding"/>
    <property type="evidence" value="ECO:0007669"/>
    <property type="project" value="UniProtKB-UniRule"/>
</dbReference>
<dbReference type="GO" id="GO:0006220">
    <property type="term" value="P:pyrimidine nucleotide metabolic process"/>
    <property type="evidence" value="ECO:0007669"/>
    <property type="project" value="UniProtKB-UniRule"/>
</dbReference>
<keyword evidence="8" id="KW-0963">Cytoplasm</keyword>
<protein>
    <recommendedName>
        <fullName evidence="8">Cytidylate kinase</fullName>
        <shortName evidence="8">CK</shortName>
        <ecNumber evidence="8">2.7.4.25</ecNumber>
    </recommendedName>
    <alternativeName>
        <fullName evidence="8">Cytidine monophosphate kinase</fullName>
        <shortName evidence="8">CMP kinase</shortName>
    </alternativeName>
</protein>
<dbReference type="AlphaFoldDB" id="G7Q6P5"/>
<sequence length="222" mass="23176">MAVKAHRIVTIDGPAGAGKTSVSRRAAGLLGLAYLDTGAMFRALALRLGPEGHELPEAELDARLGAMVFSLAGSGADTTLLVDGAPLPDAARTEQVGAMASNLAVLPVVRRRLRLAQQALGRAADLLAEGRDMGTVVFPEAGRKFFLDASPEVRAARRVGQLAALGRPADYAEILRAIRRRDDQDRNRAASPLVPAADALVIDTSLLTEDAVVARIVEAAGG</sequence>
<dbReference type="Proteomes" id="UP000004662">
    <property type="component" value="Chromosome"/>
</dbReference>
<dbReference type="Pfam" id="PF02224">
    <property type="entry name" value="Cytidylate_kin"/>
    <property type="match status" value="1"/>
</dbReference>
<gene>
    <name evidence="8" type="primary">cmk</name>
    <name evidence="10" type="ORF">DFW101_1974</name>
</gene>
<keyword evidence="11" id="KW-1185">Reference proteome</keyword>
<comment type="subcellular location">
    <subcellularLocation>
        <location evidence="8">Cytoplasm</location>
    </subcellularLocation>
</comment>
<dbReference type="EC" id="2.7.4.25" evidence="8"/>
<evidence type="ECO:0000256" key="4">
    <source>
        <dbReference type="ARBA" id="ARBA00022777"/>
    </source>
</evidence>
<dbReference type="GO" id="GO:0005737">
    <property type="term" value="C:cytoplasm"/>
    <property type="evidence" value="ECO:0007669"/>
    <property type="project" value="UniProtKB-SubCell"/>
</dbReference>
<dbReference type="Gene3D" id="3.40.50.300">
    <property type="entry name" value="P-loop containing nucleotide triphosphate hydrolases"/>
    <property type="match status" value="1"/>
</dbReference>
<comment type="similarity">
    <text evidence="1 8">Belongs to the cytidylate kinase family. Type 1 subfamily.</text>
</comment>
<accession>G7Q6P5</accession>
<feature type="binding site" evidence="8">
    <location>
        <begin position="13"/>
        <end position="21"/>
    </location>
    <ligand>
        <name>ATP</name>
        <dbReference type="ChEBI" id="CHEBI:30616"/>
    </ligand>
</feature>
<dbReference type="EMBL" id="CM001368">
    <property type="protein sequence ID" value="EHJ47980.1"/>
    <property type="molecule type" value="Genomic_DNA"/>
</dbReference>
<evidence type="ECO:0000313" key="11">
    <source>
        <dbReference type="Proteomes" id="UP000004662"/>
    </source>
</evidence>
<comment type="catalytic activity">
    <reaction evidence="7 8">
        <text>CMP + ATP = CDP + ADP</text>
        <dbReference type="Rhea" id="RHEA:11600"/>
        <dbReference type="ChEBI" id="CHEBI:30616"/>
        <dbReference type="ChEBI" id="CHEBI:58069"/>
        <dbReference type="ChEBI" id="CHEBI:60377"/>
        <dbReference type="ChEBI" id="CHEBI:456216"/>
        <dbReference type="EC" id="2.7.4.25"/>
    </reaction>
</comment>
<evidence type="ECO:0000256" key="1">
    <source>
        <dbReference type="ARBA" id="ARBA00009427"/>
    </source>
</evidence>
<evidence type="ECO:0000256" key="8">
    <source>
        <dbReference type="HAMAP-Rule" id="MF_00238"/>
    </source>
</evidence>
<dbReference type="RefSeq" id="WP_009181365.1">
    <property type="nucleotide sequence ID" value="NZ_CM001368.1"/>
</dbReference>
<keyword evidence="5 8" id="KW-0067">ATP-binding</keyword>
<dbReference type="STRING" id="694327.DFW101_1974"/>
<dbReference type="NCBIfam" id="TIGR00017">
    <property type="entry name" value="cmk"/>
    <property type="match status" value="1"/>
</dbReference>
<keyword evidence="4 8" id="KW-0418">Kinase</keyword>
<name>G7Q6P5_9BACT</name>
<dbReference type="OrthoDB" id="9807434at2"/>
<dbReference type="GO" id="GO:0036430">
    <property type="term" value="F:CMP kinase activity"/>
    <property type="evidence" value="ECO:0007669"/>
    <property type="project" value="RHEA"/>
</dbReference>
<evidence type="ECO:0000256" key="3">
    <source>
        <dbReference type="ARBA" id="ARBA00022741"/>
    </source>
</evidence>
<dbReference type="InterPro" id="IPR027417">
    <property type="entry name" value="P-loop_NTPase"/>
</dbReference>
<evidence type="ECO:0000256" key="2">
    <source>
        <dbReference type="ARBA" id="ARBA00022679"/>
    </source>
</evidence>
<evidence type="ECO:0000256" key="5">
    <source>
        <dbReference type="ARBA" id="ARBA00022840"/>
    </source>
</evidence>
<dbReference type="InterPro" id="IPR003136">
    <property type="entry name" value="Cytidylate_kin"/>
</dbReference>
<dbReference type="CDD" id="cd02020">
    <property type="entry name" value="CMPK"/>
    <property type="match status" value="1"/>
</dbReference>
<comment type="catalytic activity">
    <reaction evidence="6 8">
        <text>dCMP + ATP = dCDP + ADP</text>
        <dbReference type="Rhea" id="RHEA:25094"/>
        <dbReference type="ChEBI" id="CHEBI:30616"/>
        <dbReference type="ChEBI" id="CHEBI:57566"/>
        <dbReference type="ChEBI" id="CHEBI:58593"/>
        <dbReference type="ChEBI" id="CHEBI:456216"/>
        <dbReference type="EC" id="2.7.4.25"/>
    </reaction>
</comment>